<reference evidence="2" key="1">
    <citation type="submission" date="2018-07" db="EMBL/GenBank/DDBJ databases">
        <title>Complete Genome Sequence of Spiroplasma phoeniceum.</title>
        <authorList>
            <person name="Davis R.E."/>
            <person name="Shao J.Y."/>
            <person name="Zhao Y."/>
            <person name="Silver A."/>
            <person name="Stump z."/>
            <person name="Gasparich G."/>
        </authorList>
    </citation>
    <scope>NUCLEOTIDE SEQUENCE [LARGE SCALE GENOMIC DNA]</scope>
    <source>
        <strain evidence="2">P40</strain>
    </source>
</reference>
<proteinExistence type="predicted"/>
<dbReference type="AlphaFoldDB" id="A0A345DNW1"/>
<evidence type="ECO:0000313" key="1">
    <source>
        <dbReference type="EMBL" id="AXF95899.1"/>
    </source>
</evidence>
<accession>A0A345DNW1</accession>
<evidence type="ECO:0000313" key="2">
    <source>
        <dbReference type="Proteomes" id="UP000253689"/>
    </source>
</evidence>
<organism evidence="1 2">
    <name type="scientific">Spiroplasma phoeniceum P40</name>
    <dbReference type="NCBI Taxonomy" id="1276259"/>
    <lineage>
        <taxon>Bacteria</taxon>
        <taxon>Bacillati</taxon>
        <taxon>Mycoplasmatota</taxon>
        <taxon>Mollicutes</taxon>
        <taxon>Entomoplasmatales</taxon>
        <taxon>Spiroplasmataceae</taxon>
        <taxon>Spiroplasma</taxon>
    </lineage>
</organism>
<dbReference type="EMBL" id="CP031088">
    <property type="protein sequence ID" value="AXF95899.1"/>
    <property type="molecule type" value="Genomic_DNA"/>
</dbReference>
<keyword evidence="2" id="KW-1185">Reference proteome</keyword>
<dbReference type="KEGG" id="sphh:SDAV_00918"/>
<protein>
    <submittedName>
        <fullName evidence="1">Uncharacterized protein</fullName>
    </submittedName>
</protein>
<name>A0A345DNW1_9MOLU</name>
<dbReference type="RefSeq" id="WP_114564720.1">
    <property type="nucleotide sequence ID" value="NZ_CP031088.1"/>
</dbReference>
<gene>
    <name evidence="1" type="ORF">SDAV_00918</name>
</gene>
<dbReference type="Proteomes" id="UP000253689">
    <property type="component" value="Chromosome"/>
</dbReference>
<sequence>MLNINIGNIVWFKTTFNYGKNDYTNKRPYLIIGEKEDSIFLLVITKTDKKPYQHMKKIESIRCLSEPISKVNCKKVFYLSKNNISQSKTFSSCSIKCRPCCCYYFEKKKLFLLLIIIKIVNILK</sequence>